<feature type="transmembrane region" description="Helical" evidence="18">
    <location>
        <begin position="787"/>
        <end position="806"/>
    </location>
</feature>
<dbReference type="EMBL" id="FJ356692">
    <property type="protein sequence ID" value="ACP31195.1"/>
    <property type="molecule type" value="Genomic_DNA"/>
</dbReference>
<dbReference type="InterPro" id="IPR000068">
    <property type="entry name" value="GPCR_3_Ca_sens_rcpt-rel"/>
</dbReference>
<evidence type="ECO:0000256" key="7">
    <source>
        <dbReference type="ARBA" id="ARBA00022989"/>
    </source>
</evidence>
<dbReference type="GO" id="GO:0005886">
    <property type="term" value="C:plasma membrane"/>
    <property type="evidence" value="ECO:0007669"/>
    <property type="project" value="UniProtKB-SubCell"/>
</dbReference>
<dbReference type="GO" id="GO:1903767">
    <property type="term" value="C:sweet taste receptor complex"/>
    <property type="evidence" value="ECO:0007669"/>
    <property type="project" value="TreeGrafter"/>
</dbReference>
<dbReference type="Pfam" id="PF01094">
    <property type="entry name" value="ANF_receptor"/>
    <property type="match status" value="1"/>
</dbReference>
<comment type="similarity">
    <text evidence="14">Belongs to the G-protein coupled receptor 3 family. TAS1R subfamily.</text>
</comment>
<keyword evidence="11" id="KW-0325">Glycoprotein</keyword>
<evidence type="ECO:0000256" key="16">
    <source>
        <dbReference type="ARBA" id="ARBA00040704"/>
    </source>
</evidence>
<keyword evidence="5 18" id="KW-0812">Transmembrane</keyword>
<dbReference type="PRINTS" id="PR00248">
    <property type="entry name" value="GPCRMGR"/>
</dbReference>
<evidence type="ECO:0000256" key="5">
    <source>
        <dbReference type="ARBA" id="ARBA00022692"/>
    </source>
</evidence>
<evidence type="ECO:0000256" key="3">
    <source>
        <dbReference type="ARBA" id="ARBA00022480"/>
    </source>
</evidence>
<dbReference type="SUPFAM" id="SSF53822">
    <property type="entry name" value="Periplasmic binding protein-like I"/>
    <property type="match status" value="1"/>
</dbReference>
<feature type="domain" description="G-protein coupled receptors family 3 profile" evidence="20">
    <location>
        <begin position="565"/>
        <end position="821"/>
    </location>
</feature>
<evidence type="ECO:0000256" key="17">
    <source>
        <dbReference type="ARBA" id="ARBA00042616"/>
    </source>
</evidence>
<keyword evidence="3" id="KW-0919">Taste</keyword>
<evidence type="ECO:0000256" key="14">
    <source>
        <dbReference type="ARBA" id="ARBA00038492"/>
    </source>
</evidence>
<keyword evidence="9 18" id="KW-0472">Membrane</keyword>
<dbReference type="Gene3D" id="3.40.50.2300">
    <property type="match status" value="2"/>
</dbReference>
<keyword evidence="6 19" id="KW-0732">Signal</keyword>
<dbReference type="PANTHER" id="PTHR24061:SF517">
    <property type="entry name" value="TASTE RECEPTOR TYPE 1 MEMBER 2"/>
    <property type="match status" value="1"/>
</dbReference>
<evidence type="ECO:0000256" key="15">
    <source>
        <dbReference type="ARBA" id="ARBA00038699"/>
    </source>
</evidence>
<dbReference type="InterPro" id="IPR028082">
    <property type="entry name" value="Peripla_BP_I"/>
</dbReference>
<evidence type="ECO:0000256" key="10">
    <source>
        <dbReference type="ARBA" id="ARBA00023170"/>
    </source>
</evidence>
<dbReference type="InterPro" id="IPR000337">
    <property type="entry name" value="GPCR_3"/>
</dbReference>
<dbReference type="FunFam" id="2.10.50.30:FF:000004">
    <property type="entry name" value="Taste receptor type 1 member 3-like protein"/>
    <property type="match status" value="1"/>
</dbReference>
<feature type="transmembrane region" description="Helical" evidence="18">
    <location>
        <begin position="600"/>
        <end position="622"/>
    </location>
</feature>
<evidence type="ECO:0000256" key="9">
    <source>
        <dbReference type="ARBA" id="ARBA00023136"/>
    </source>
</evidence>
<feature type="transmembrane region" description="Helical" evidence="18">
    <location>
        <begin position="726"/>
        <end position="747"/>
    </location>
</feature>
<comment type="function">
    <text evidence="13">Putative taste receptor. TAS1R2/TAS1R3 recognizes diverse natural and synthetic sweeteners.</text>
</comment>
<evidence type="ECO:0000256" key="8">
    <source>
        <dbReference type="ARBA" id="ARBA00023040"/>
    </source>
</evidence>
<dbReference type="Pfam" id="PF00003">
    <property type="entry name" value="7tm_3"/>
    <property type="match status" value="1"/>
</dbReference>
<dbReference type="Gene3D" id="2.10.50.30">
    <property type="entry name" value="GPCR, family 3, nine cysteines domain"/>
    <property type="match status" value="1"/>
</dbReference>
<evidence type="ECO:0000259" key="20">
    <source>
        <dbReference type="PROSITE" id="PS50259"/>
    </source>
</evidence>
<dbReference type="FunFam" id="3.40.50.2300:FF:000016">
    <property type="entry name" value="Taste 1 receptor member 2"/>
    <property type="match status" value="1"/>
</dbReference>
<keyword evidence="8" id="KW-0297">G-protein coupled receptor</keyword>
<feature type="transmembrane region" description="Helical" evidence="18">
    <location>
        <begin position="634"/>
        <end position="659"/>
    </location>
</feature>
<keyword evidence="4" id="KW-0716">Sensory transduction</keyword>
<keyword evidence="2" id="KW-1003">Cell membrane</keyword>
<evidence type="ECO:0000256" key="13">
    <source>
        <dbReference type="ARBA" id="ARBA00037659"/>
    </source>
</evidence>
<keyword evidence="7 18" id="KW-1133">Transmembrane helix</keyword>
<feature type="chain" id="PRO_5003003955" description="Taste receptor type 1 member 2" evidence="19">
    <location>
        <begin position="20"/>
        <end position="837"/>
    </location>
</feature>
<protein>
    <recommendedName>
        <fullName evidence="16">Taste receptor type 1 member 2</fullName>
    </recommendedName>
    <alternativeName>
        <fullName evidence="17">Sweet taste receptor T1R2</fullName>
    </alternativeName>
</protein>
<dbReference type="SUPFAM" id="SSF57586">
    <property type="entry name" value="TNF receptor-like"/>
    <property type="match status" value="1"/>
</dbReference>
<dbReference type="InterPro" id="IPR011500">
    <property type="entry name" value="GPCR_3_9-Cys_dom"/>
</dbReference>
<keyword evidence="12" id="KW-0807">Transducer</keyword>
<evidence type="ECO:0000256" key="11">
    <source>
        <dbReference type="ARBA" id="ARBA00023180"/>
    </source>
</evidence>
<dbReference type="InterPro" id="IPR001828">
    <property type="entry name" value="ANF_lig-bd_rcpt"/>
</dbReference>
<dbReference type="InterPro" id="IPR038550">
    <property type="entry name" value="GPCR_3_9-Cys_sf"/>
</dbReference>
<evidence type="ECO:0000256" key="1">
    <source>
        <dbReference type="ARBA" id="ARBA00004651"/>
    </source>
</evidence>
<accession>C9WDV6</accession>
<feature type="signal peptide" evidence="19">
    <location>
        <begin position="1"/>
        <end position="19"/>
    </location>
</feature>
<dbReference type="InterPro" id="IPR017978">
    <property type="entry name" value="GPCR_3_C"/>
</dbReference>
<organism evidence="21">
    <name type="scientific">Genetta tigrina</name>
    <name type="common">Large-spotted genet</name>
    <dbReference type="NCBI Taxonomy" id="220101"/>
    <lineage>
        <taxon>Eukaryota</taxon>
        <taxon>Metazoa</taxon>
        <taxon>Chordata</taxon>
        <taxon>Craniata</taxon>
        <taxon>Vertebrata</taxon>
        <taxon>Euteleostomi</taxon>
        <taxon>Mammalia</taxon>
        <taxon>Eutheria</taxon>
        <taxon>Laurasiatheria</taxon>
        <taxon>Carnivora</taxon>
        <taxon>Feliformia</taxon>
        <taxon>Viverridae</taxon>
        <taxon>Viverrinae</taxon>
        <taxon>Genetta</taxon>
    </lineage>
</organism>
<sequence length="837" mass="94298">MGPRVREVCSLIILLQVLAEPADNSDFYLGGDYLLGGLFTLHANVKGIVHLNFLQVPQCKEYEIKVLGYNLMQAMRFAVEEVNNHSGLLPGVRLGYEMVDSCYTSNNVQPALYFLAQEDHSLPIQEDYSHYVPRVVAVIGPDNSEATVMVAHFLSLFLLPQITYCAISDELQDKQRFPALLRTVPGVDHQVEAMVQLMLYFRWNWIVVLASSDDYGRFNGRQLSERLTGRDICIAFQETLPTPQPNQAVTRWERRRLEAIVDKLRQSSARVVVLLSPDLALHNFFREVLRQNFTGVVWIASESWAIDPVLHNLTELGHLGTFLGITIQSVPIPGFSEFREWGPQAGPPPLSGTSQSYTCNQECDNCLNATLSFNTILRLSGERVVYSVYSAVYAVAHALHSLLGCTRTSCSKEVVYPWQLLEEIWKVNFTLLGHQIFFDKQGDLPVHLEIVQWEWDLSQNPFRSVASYCPVLRHLRVTDNVSWHTANNTIPVSMCSKDCQPGQRKKPVGIHPCCFECLDCLPGTFLNQTADEFGCQPCPTYEWSHKNDTSCLKRRLAFLEWHEAPTVAVAALSVLGFLSTLAALVIFWRHLRTPVVRSAGGPMCFLMLTPLLLAYAMVPVYVGQPTLLTCLCRQTVFTLCFTVCISCIAVRSFQIVCVFKMARRLPRAYSYWLRYHGPYVFVASFTALKVLMVAGNVLAASASPTARPDPDDPKVMVLSCNYRRALLFNTSLDLLLSLAGFSFAYVGKELPTSYNEAKFITFCMTFYFTSSISLCTFMSVYEGVLVTILDLSVTVLNLLGISLGYFGPKCYMVLFYPERNTPVYFSSMIQGYTMRKD</sequence>
<proteinExistence type="inferred from homology"/>
<evidence type="ECO:0000256" key="18">
    <source>
        <dbReference type="SAM" id="Phobius"/>
    </source>
</evidence>
<dbReference type="GO" id="GO:0033041">
    <property type="term" value="F:sweet taste receptor activity"/>
    <property type="evidence" value="ECO:0007669"/>
    <property type="project" value="TreeGrafter"/>
</dbReference>
<dbReference type="Pfam" id="PF07562">
    <property type="entry name" value="NCD3G"/>
    <property type="match status" value="1"/>
</dbReference>
<dbReference type="GO" id="GO:0004930">
    <property type="term" value="F:G protein-coupled receptor activity"/>
    <property type="evidence" value="ECO:0007669"/>
    <property type="project" value="UniProtKB-KW"/>
</dbReference>
<evidence type="ECO:0000256" key="19">
    <source>
        <dbReference type="SAM" id="SignalP"/>
    </source>
</evidence>
<comment type="subcellular location">
    <subcellularLocation>
        <location evidence="1">Cell membrane</location>
        <topology evidence="1">Multi-pass membrane protein</topology>
    </subcellularLocation>
</comment>
<dbReference type="PANTHER" id="PTHR24061">
    <property type="entry name" value="CALCIUM-SENSING RECEPTOR-RELATED"/>
    <property type="match status" value="1"/>
</dbReference>
<keyword evidence="10 21" id="KW-0675">Receptor</keyword>
<dbReference type="PROSITE" id="PS50259">
    <property type="entry name" value="G_PROTEIN_RECEP_F3_4"/>
    <property type="match status" value="1"/>
</dbReference>
<evidence type="ECO:0000256" key="4">
    <source>
        <dbReference type="ARBA" id="ARBA00022606"/>
    </source>
</evidence>
<dbReference type="CDD" id="cd15288">
    <property type="entry name" value="7tmC_TAS1R2"/>
    <property type="match status" value="1"/>
</dbReference>
<feature type="transmembrane region" description="Helical" evidence="18">
    <location>
        <begin position="759"/>
        <end position="781"/>
    </location>
</feature>
<gene>
    <name evidence="21" type="primary">Tas1r2</name>
</gene>
<evidence type="ECO:0000256" key="2">
    <source>
        <dbReference type="ARBA" id="ARBA00022475"/>
    </source>
</evidence>
<name>C9WDV6_GENTG</name>
<evidence type="ECO:0000256" key="12">
    <source>
        <dbReference type="ARBA" id="ARBA00023224"/>
    </source>
</evidence>
<feature type="transmembrane region" description="Helical" evidence="18">
    <location>
        <begin position="567"/>
        <end position="588"/>
    </location>
</feature>
<comment type="subunit">
    <text evidence="15">Forms heterodimers with TAS1R3.</text>
</comment>
<evidence type="ECO:0000256" key="6">
    <source>
        <dbReference type="ARBA" id="ARBA00022729"/>
    </source>
</evidence>
<evidence type="ECO:0000313" key="21">
    <source>
        <dbReference type="EMBL" id="ACP31195.1"/>
    </source>
</evidence>
<reference evidence="21" key="1">
    <citation type="journal article" date="2009" name="J. Hered.">
        <title>Analyses of sweet receptor gene (Tas1r2) and preference for sweet stimuli in species of Carnivora.</title>
        <authorList>
            <person name="Li X."/>
            <person name="Glaser D."/>
            <person name="Li W."/>
            <person name="Johnson W.E."/>
            <person name="O'Brien S.J."/>
            <person name="Beauchamp G.K."/>
            <person name="Brand J.G."/>
        </authorList>
    </citation>
    <scope>NUCLEOTIDE SEQUENCE</scope>
</reference>
<feature type="transmembrane region" description="Helical" evidence="18">
    <location>
        <begin position="679"/>
        <end position="706"/>
    </location>
</feature>
<dbReference type="AlphaFoldDB" id="C9WDV6"/>